<evidence type="ECO:0000259" key="8">
    <source>
        <dbReference type="Pfam" id="PF16531"/>
    </source>
</evidence>
<gene>
    <name evidence="10" type="ORF">AXG93_4751s1300</name>
    <name evidence="9" type="ORF">Mp_3g21200</name>
</gene>
<dbReference type="Proteomes" id="UP000077202">
    <property type="component" value="Unassembled WGS sequence"/>
</dbReference>
<evidence type="ECO:0000313" key="10">
    <source>
        <dbReference type="EMBL" id="OAE19223.1"/>
    </source>
</evidence>
<feature type="compositionally biased region" description="Polar residues" evidence="7">
    <location>
        <begin position="695"/>
        <end position="705"/>
    </location>
</feature>
<organism evidence="10 11">
    <name type="scientific">Marchantia polymorpha subsp. ruderalis</name>
    <dbReference type="NCBI Taxonomy" id="1480154"/>
    <lineage>
        <taxon>Eukaryota</taxon>
        <taxon>Viridiplantae</taxon>
        <taxon>Streptophyta</taxon>
        <taxon>Embryophyta</taxon>
        <taxon>Marchantiophyta</taxon>
        <taxon>Marchantiopsida</taxon>
        <taxon>Marchantiidae</taxon>
        <taxon>Marchantiales</taxon>
        <taxon>Marchantiaceae</taxon>
        <taxon>Marchantia</taxon>
    </lineage>
</organism>
<proteinExistence type="predicted"/>
<dbReference type="InterPro" id="IPR038558">
    <property type="entry name" value="SAS-6_N_sf"/>
</dbReference>
<dbReference type="PANTHER" id="PTHR44281">
    <property type="entry name" value="SPINDLE ASSEMBLY ABNORMAL PROTEIN 6 HOMOLOG"/>
    <property type="match status" value="1"/>
</dbReference>
<keyword evidence="5" id="KW-0131">Cell cycle</keyword>
<dbReference type="Proteomes" id="UP001162541">
    <property type="component" value="Chromosome 3"/>
</dbReference>
<evidence type="ECO:0000313" key="9">
    <source>
        <dbReference type="EMBL" id="BBN06443.1"/>
    </source>
</evidence>
<evidence type="ECO:0000256" key="3">
    <source>
        <dbReference type="ARBA" id="ARBA00023054"/>
    </source>
</evidence>
<protein>
    <recommendedName>
        <fullName evidence="8">Spindle assembly abnormal protein 6 N-terminal domain-containing protein</fullName>
    </recommendedName>
</protein>
<dbReference type="AlphaFoldDB" id="A0A176VFK2"/>
<evidence type="ECO:0000256" key="5">
    <source>
        <dbReference type="ARBA" id="ARBA00023306"/>
    </source>
</evidence>
<keyword evidence="11" id="KW-1185">Reference proteome</keyword>
<comment type="subcellular location">
    <subcellularLocation>
        <location evidence="1">Cytoplasm</location>
        <location evidence="1">Cytoskeleton</location>
        <location evidence="1">Microtubule organizing center</location>
        <location evidence="1">Centrosome</location>
    </subcellularLocation>
</comment>
<keyword evidence="4" id="KW-0206">Cytoskeleton</keyword>
<evidence type="ECO:0000313" key="11">
    <source>
        <dbReference type="Proteomes" id="UP000077202"/>
    </source>
</evidence>
<dbReference type="CDD" id="cd10142">
    <property type="entry name" value="HD_SAS6_N"/>
    <property type="match status" value="1"/>
</dbReference>
<name>A0A176VFK2_MARPO</name>
<dbReference type="Gene3D" id="2.170.210.20">
    <property type="entry name" value="Spindle assembly abnormal protein 6, N-terminal domain"/>
    <property type="match status" value="1"/>
</dbReference>
<evidence type="ECO:0000256" key="2">
    <source>
        <dbReference type="ARBA" id="ARBA00022490"/>
    </source>
</evidence>
<dbReference type="Pfam" id="PF16531">
    <property type="entry name" value="SAS-6_N"/>
    <property type="match status" value="1"/>
</dbReference>
<feature type="coiled-coil region" evidence="6">
    <location>
        <begin position="189"/>
        <end position="260"/>
    </location>
</feature>
<evidence type="ECO:0000256" key="7">
    <source>
        <dbReference type="SAM" id="MobiDB-lite"/>
    </source>
</evidence>
<keyword evidence="2" id="KW-0963">Cytoplasm</keyword>
<sequence>MGFQMDEVFKLSTTVESSSTLFEKVIPVKITKCGSEERHTDLTIRFLMGISKVHRSTKVLQVQVTNELDPFFFYSLEVNEDDFQSLKVEQCILVDFATFPYKFIELLEQCIASGCNDSPRFLAMLSVRTGDSTFSIVETNQFKHLSHLSLCFRQGNDTVIKSYLAARLAEYKAINLDLHDKLRRTLLSLEKSLRDVDDLSSELAELKEKQNRSVSELKAEYTLEIAHEKEKVMQETAELKERLERERADLESRLRQQADVQHERATELDKQVRTLLDTKYKLDTKVTELRTKFVALEKDLDEKSQECERLRRENRNLDSEKHENAKQLNRHLIRLSALEQEVQDKGDLLSNLTMQLENQAAHRSALEGSWKEAQAAADRAEERASVSSSEINKCYQIIEKLQMELRSMKSKVKLKGQVTSQQDTMIQEKQAAIEKGLSEISNLQEEVNRLKLENESLKKKSEELQGKLDEAQELVKSNQQMIQWLNQQLTEAQLGKIGTSGASSRFMYRPANGLSYSTSAGFASSRVGVDAPVTGTSLSSSNSIGGISNPSNTFVPQYPISSTMPYSITSTPYAQSMHMKTNAKSLSSVLPSAYTSSTRSCCVAKAAAAAATTNPSTSTACSKVQYRPSHLAKTLHAENHSGSGCLLQTDTCGPVSWPDDTSSWISKIGLGSGVVLPKPQLSFADVRSGFGDNSGGKSTATSFSRSAPGVDRSQTRASPQNPRSQSPPSPQFSKPQSTHSPPRSPGPSSTRSRSPRQRSPPVRQKSPQIQNGYCFSKNQVVSNSDIALSNCK</sequence>
<feature type="region of interest" description="Disordered" evidence="7">
    <location>
        <begin position="691"/>
        <end position="774"/>
    </location>
</feature>
<keyword evidence="3 6" id="KW-0175">Coiled coil</keyword>
<reference evidence="9" key="2">
    <citation type="journal article" date="2019" name="Curr. Biol.">
        <title>Chromatin organization in early land plants reveals an ancestral association between H3K27me3, transposons, and constitutive heterochromatin.</title>
        <authorList>
            <person name="Montgomery S.A."/>
            <person name="Tanizawa Y."/>
            <person name="Galik B."/>
            <person name="Wang N."/>
            <person name="Ito T."/>
            <person name="Mochizuki T."/>
            <person name="Akimcheva S."/>
            <person name="Bowman J."/>
            <person name="Cognat V."/>
            <person name="Drouard L."/>
            <person name="Ekker H."/>
            <person name="Houng S."/>
            <person name="Kohchi T."/>
            <person name="Lin S."/>
            <person name="Liu L.D."/>
            <person name="Nakamura Y."/>
            <person name="Valeeva L.R."/>
            <person name="Shakirov E.V."/>
            <person name="Shippen D.E."/>
            <person name="Wei W."/>
            <person name="Yagura M."/>
            <person name="Yamaoka S."/>
            <person name="Yamato K.T."/>
            <person name="Liu C."/>
            <person name="Berger F."/>
        </authorList>
    </citation>
    <scope>NUCLEOTIDE SEQUENCE [LARGE SCALE GENOMIC DNA]</scope>
    <source>
        <strain evidence="9">Tak-1</strain>
    </source>
</reference>
<evidence type="ECO:0000256" key="4">
    <source>
        <dbReference type="ARBA" id="ARBA00023212"/>
    </source>
</evidence>
<dbReference type="Gene3D" id="1.10.287.1490">
    <property type="match status" value="1"/>
</dbReference>
<dbReference type="EMBL" id="LVLJ01003911">
    <property type="protein sequence ID" value="OAE19223.1"/>
    <property type="molecule type" value="Genomic_DNA"/>
</dbReference>
<feature type="domain" description="Spindle assembly abnormal protein 6 N-terminal" evidence="8">
    <location>
        <begin position="21"/>
        <end position="152"/>
    </location>
</feature>
<dbReference type="EMBL" id="AP019868">
    <property type="protein sequence ID" value="BBN06443.1"/>
    <property type="molecule type" value="Genomic_DNA"/>
</dbReference>
<reference evidence="12" key="3">
    <citation type="journal article" date="2020" name="Curr. Biol.">
        <title>Chromatin organization in early land plants reveals an ancestral association between H3K27me3, transposons, and constitutive heterochromatin.</title>
        <authorList>
            <person name="Montgomery S.A."/>
            <person name="Tanizawa Y."/>
            <person name="Galik B."/>
            <person name="Wang N."/>
            <person name="Ito T."/>
            <person name="Mochizuki T."/>
            <person name="Akimcheva S."/>
            <person name="Bowman J.L."/>
            <person name="Cognat V."/>
            <person name="Marechal-Drouard L."/>
            <person name="Ekker H."/>
            <person name="Hong S.F."/>
            <person name="Kohchi T."/>
            <person name="Lin S.S."/>
            <person name="Liu L.D."/>
            <person name="Nakamura Y."/>
            <person name="Valeeva L.R."/>
            <person name="Shakirov E.V."/>
            <person name="Shippen D.E."/>
            <person name="Wei W.L."/>
            <person name="Yagura M."/>
            <person name="Yamaoka S."/>
            <person name="Yamato K.T."/>
            <person name="Liu C."/>
            <person name="Berger F."/>
        </authorList>
    </citation>
    <scope>NUCLEOTIDE SEQUENCE [LARGE SCALE GENOMIC DNA]</scope>
    <source>
        <strain evidence="12">Tak-1</strain>
    </source>
</reference>
<evidence type="ECO:0000313" key="12">
    <source>
        <dbReference type="Proteomes" id="UP001162541"/>
    </source>
</evidence>
<feature type="compositionally biased region" description="Low complexity" evidence="7">
    <location>
        <begin position="731"/>
        <end position="768"/>
    </location>
</feature>
<accession>A0A176VFK2</accession>
<evidence type="ECO:0000256" key="6">
    <source>
        <dbReference type="SAM" id="Coils"/>
    </source>
</evidence>
<feature type="coiled-coil region" evidence="6">
    <location>
        <begin position="286"/>
        <end position="355"/>
    </location>
</feature>
<evidence type="ECO:0000256" key="1">
    <source>
        <dbReference type="ARBA" id="ARBA00004300"/>
    </source>
</evidence>
<dbReference type="InterPro" id="IPR032396">
    <property type="entry name" value="SAS-6_N"/>
</dbReference>
<reference evidence="10 11" key="1">
    <citation type="submission" date="2016-03" db="EMBL/GenBank/DDBJ databases">
        <title>Mechanisms controlling the formation of the plant cell surface in tip-growing cells are functionally conserved among land plants.</title>
        <authorList>
            <person name="Honkanen S."/>
            <person name="Jones V.A."/>
            <person name="Morieri G."/>
            <person name="Champion C."/>
            <person name="Hetherington A.J."/>
            <person name="Kelly S."/>
            <person name="Saint-Marcoux D."/>
            <person name="Proust H."/>
            <person name="Prescott H."/>
            <person name="Dolan L."/>
        </authorList>
    </citation>
    <scope>NUCLEOTIDE SEQUENCE [LARGE SCALE GENOMIC DNA]</scope>
    <source>
        <strain evidence="11">cv. Tak-1 and cv. Tak-2</strain>
        <tissue evidence="10">Whole gametophyte</tissue>
    </source>
</reference>
<dbReference type="PANTHER" id="PTHR44281:SF2">
    <property type="entry name" value="SPINDLE ASSEMBLY ABNORMAL PROTEIN 6 HOMOLOG"/>
    <property type="match status" value="1"/>
</dbReference>
<feature type="coiled-coil region" evidence="6">
    <location>
        <begin position="426"/>
        <end position="488"/>
    </location>
</feature>